<dbReference type="Proteomes" id="UP000002280">
    <property type="component" value="Chromosome 6"/>
</dbReference>
<dbReference type="PANTHER" id="PTHR46478">
    <property type="entry name" value="VON WILLEBRAND FACTOR A DOMAIN-CONTAINING PROTEIN 3A"/>
    <property type="match status" value="1"/>
</dbReference>
<dbReference type="AlphaFoldDB" id="A0A5F8H1G3"/>
<dbReference type="PANTHER" id="PTHR46478:SF1">
    <property type="entry name" value="VON WILLEBRAND FACTOR A DOMAIN-CONTAINING PROTEIN 3A"/>
    <property type="match status" value="1"/>
</dbReference>
<evidence type="ECO:0000256" key="1">
    <source>
        <dbReference type="SAM" id="MobiDB-lite"/>
    </source>
</evidence>
<accession>A0A5F8H1G3</accession>
<evidence type="ECO:0000313" key="3">
    <source>
        <dbReference type="Ensembl" id="ENSMODP00000053642.1"/>
    </source>
</evidence>
<feature type="compositionally biased region" description="Basic and acidic residues" evidence="1">
    <location>
        <begin position="406"/>
        <end position="418"/>
    </location>
</feature>
<dbReference type="Bgee" id="ENSMODG00000007681">
    <property type="expression patterns" value="Expressed in spermatocyte and 5 other cell types or tissues"/>
</dbReference>
<name>A0A5F8H1G3_MONDO</name>
<proteinExistence type="predicted"/>
<protein>
    <recommendedName>
        <fullName evidence="2">VWFA domain-containing protein</fullName>
    </recommendedName>
</protein>
<evidence type="ECO:0000259" key="2">
    <source>
        <dbReference type="Pfam" id="PF13768"/>
    </source>
</evidence>
<dbReference type="Ensembl" id="ENSMODT00000056329.1">
    <property type="protein sequence ID" value="ENSMODP00000053642.1"/>
    <property type="gene ID" value="ENSMODG00000007681.4"/>
</dbReference>
<dbReference type="Gene3D" id="3.40.50.410">
    <property type="entry name" value="von Willebrand factor, type A domain"/>
    <property type="match status" value="1"/>
</dbReference>
<dbReference type="InterPro" id="IPR036465">
    <property type="entry name" value="vWFA_dom_sf"/>
</dbReference>
<feature type="domain" description="VWFA" evidence="2">
    <location>
        <begin position="182"/>
        <end position="322"/>
    </location>
</feature>
<dbReference type="InterPro" id="IPR002035">
    <property type="entry name" value="VWF_A"/>
</dbReference>
<feature type="compositionally biased region" description="Polar residues" evidence="1">
    <location>
        <begin position="432"/>
        <end position="442"/>
    </location>
</feature>
<sequence length="442" mass="50202">DQNSANSDIVKLLKEIQQANNILGTIKEMYQSRTCEAFTSMAREVSFTKLPISSFLPKPPKHEGPLKIKIPNFLTRTSEDWLKSNGLKAKKLTLFQILAPNAFSPIEEFVPILQKTVPSTLHEKVMMQFEWYDGTVKNIQVDLPLLYDYQKQLNNAIQIYERRIEWLSISSRRIWGTVCEKRVVILVDLSVTNSMYIIHIQHSLRLLLEEQLSNKDCFNIIAFGSIIESWRPEMVPLSQENLQNAWCWILSLNCKGSRNVLGALRKAIEVDFKEKENFDSQGIYLFTGGVSDQEMPLVTAYIAETCRGCDLKIHVCLFHINELDMDGAVPARYANSIDTASAYKDITHAANGRFHWFGDTGIFESDDISAIALEMEKAFNYSQKCALLVAALKNQSGPPTENPPIPKEEPKVVKEKSQPKPQPQPRKLYCPKSNTLTLGKMV</sequence>
<reference evidence="3" key="2">
    <citation type="submission" date="2025-08" db="UniProtKB">
        <authorList>
            <consortium name="Ensembl"/>
        </authorList>
    </citation>
    <scope>IDENTIFICATION</scope>
</reference>
<dbReference type="SUPFAM" id="SSF53300">
    <property type="entry name" value="vWA-like"/>
    <property type="match status" value="1"/>
</dbReference>
<dbReference type="Pfam" id="PF13768">
    <property type="entry name" value="VWA_3"/>
    <property type="match status" value="1"/>
</dbReference>
<dbReference type="GeneTree" id="ENSGT00940000159290"/>
<feature type="region of interest" description="Disordered" evidence="1">
    <location>
        <begin position="395"/>
        <end position="442"/>
    </location>
</feature>
<reference evidence="3" key="3">
    <citation type="submission" date="2025-09" db="UniProtKB">
        <authorList>
            <consortium name="Ensembl"/>
        </authorList>
    </citation>
    <scope>IDENTIFICATION</scope>
</reference>
<organism evidence="3 4">
    <name type="scientific">Monodelphis domestica</name>
    <name type="common">Gray short-tailed opossum</name>
    <dbReference type="NCBI Taxonomy" id="13616"/>
    <lineage>
        <taxon>Eukaryota</taxon>
        <taxon>Metazoa</taxon>
        <taxon>Chordata</taxon>
        <taxon>Craniata</taxon>
        <taxon>Vertebrata</taxon>
        <taxon>Euteleostomi</taxon>
        <taxon>Mammalia</taxon>
        <taxon>Metatheria</taxon>
        <taxon>Didelphimorphia</taxon>
        <taxon>Didelphidae</taxon>
        <taxon>Monodelphis</taxon>
    </lineage>
</organism>
<keyword evidence="4" id="KW-1185">Reference proteome</keyword>
<reference evidence="3 4" key="1">
    <citation type="journal article" date="2007" name="Nature">
        <title>Genome of the marsupial Monodelphis domestica reveals innovation in non-coding sequences.</title>
        <authorList>
            <person name="Mikkelsen T.S."/>
            <person name="Wakefield M.J."/>
            <person name="Aken B."/>
            <person name="Amemiya C.T."/>
            <person name="Chang J.L."/>
            <person name="Duke S."/>
            <person name="Garber M."/>
            <person name="Gentles A.J."/>
            <person name="Goodstadt L."/>
            <person name="Heger A."/>
            <person name="Jurka J."/>
            <person name="Kamal M."/>
            <person name="Mauceli E."/>
            <person name="Searle S.M."/>
            <person name="Sharpe T."/>
            <person name="Baker M.L."/>
            <person name="Batzer M.A."/>
            <person name="Benos P.V."/>
            <person name="Belov K."/>
            <person name="Clamp M."/>
            <person name="Cook A."/>
            <person name="Cuff J."/>
            <person name="Das R."/>
            <person name="Davidow L."/>
            <person name="Deakin J.E."/>
            <person name="Fazzari M.J."/>
            <person name="Glass J.L."/>
            <person name="Grabherr M."/>
            <person name="Greally J.M."/>
            <person name="Gu W."/>
            <person name="Hore T.A."/>
            <person name="Huttley G.A."/>
            <person name="Kleber M."/>
            <person name="Jirtle R.L."/>
            <person name="Koina E."/>
            <person name="Lee J.T."/>
            <person name="Mahony S."/>
            <person name="Marra M.A."/>
            <person name="Miller R.D."/>
            <person name="Nicholls R.D."/>
            <person name="Oda M."/>
            <person name="Papenfuss A.T."/>
            <person name="Parra Z.E."/>
            <person name="Pollock D.D."/>
            <person name="Ray D.A."/>
            <person name="Schein J.E."/>
            <person name="Speed T.P."/>
            <person name="Thompson K."/>
            <person name="VandeBerg J.L."/>
            <person name="Wade C.M."/>
            <person name="Walker J.A."/>
            <person name="Waters P.D."/>
            <person name="Webber C."/>
            <person name="Weidman J.R."/>
            <person name="Xie X."/>
            <person name="Zody M.C."/>
            <person name="Baldwin J."/>
            <person name="Abdouelleil A."/>
            <person name="Abdulkadir J."/>
            <person name="Abebe A."/>
            <person name="Abera B."/>
            <person name="Abreu J."/>
            <person name="Acer S.C."/>
            <person name="Aftuck L."/>
            <person name="Alexander A."/>
            <person name="An P."/>
            <person name="Anderson E."/>
            <person name="Anderson S."/>
            <person name="Arachi H."/>
            <person name="Azer M."/>
            <person name="Bachantsang P."/>
            <person name="Barry A."/>
            <person name="Bayul T."/>
            <person name="Berlin A."/>
            <person name="Bessette D."/>
            <person name="Bloom T."/>
            <person name="Bloom T."/>
            <person name="Boguslavskiy L."/>
            <person name="Bonnet C."/>
            <person name="Boukhgalter B."/>
            <person name="Bourzgui I."/>
            <person name="Brown A."/>
            <person name="Cahill P."/>
            <person name="Channer S."/>
            <person name="Cheshatsang Y."/>
            <person name="Chuda L."/>
            <person name="Citroen M."/>
            <person name="Collymore A."/>
            <person name="Cooke P."/>
            <person name="Costello M."/>
            <person name="D'Aco K."/>
            <person name="Daza R."/>
            <person name="De Haan G."/>
            <person name="DeGray S."/>
            <person name="DeMaso C."/>
            <person name="Dhargay N."/>
            <person name="Dooley K."/>
            <person name="Dooley E."/>
            <person name="Doricent M."/>
            <person name="Dorje P."/>
            <person name="Dorjee K."/>
            <person name="Dupes A."/>
            <person name="Elong R."/>
            <person name="Falk J."/>
            <person name="Farina A."/>
            <person name="Faro S."/>
            <person name="Ferguson D."/>
            <person name="Fisher S."/>
            <person name="Foley C.D."/>
            <person name="Franke A."/>
            <person name="Friedrich D."/>
            <person name="Gadbois L."/>
            <person name="Gearin G."/>
            <person name="Gearin C.R."/>
            <person name="Giannoukos G."/>
            <person name="Goode T."/>
            <person name="Graham J."/>
            <person name="Grandbois E."/>
            <person name="Grewal S."/>
            <person name="Gyaltsen K."/>
            <person name="Hafez N."/>
            <person name="Hagos B."/>
            <person name="Hall J."/>
            <person name="Henson C."/>
            <person name="Hollinger A."/>
            <person name="Honan T."/>
            <person name="Huard M.D."/>
            <person name="Hughes L."/>
            <person name="Hurhula B."/>
            <person name="Husby M.E."/>
            <person name="Kamat A."/>
            <person name="Kanga B."/>
            <person name="Kashin S."/>
            <person name="Khazanovich D."/>
            <person name="Kisner P."/>
            <person name="Lance K."/>
            <person name="Lara M."/>
            <person name="Lee W."/>
            <person name="Lennon N."/>
            <person name="Letendre F."/>
            <person name="LeVine R."/>
            <person name="Lipovsky A."/>
            <person name="Liu X."/>
            <person name="Liu J."/>
            <person name="Liu S."/>
            <person name="Lokyitsang T."/>
            <person name="Lokyitsang Y."/>
            <person name="Lubonja R."/>
            <person name="Lui A."/>
            <person name="MacDonald P."/>
            <person name="Magnisalis V."/>
            <person name="Maru K."/>
            <person name="Matthews C."/>
            <person name="McCusker W."/>
            <person name="McDonough S."/>
            <person name="Mehta T."/>
            <person name="Meldrim J."/>
            <person name="Meneus L."/>
            <person name="Mihai O."/>
            <person name="Mihalev A."/>
            <person name="Mihova T."/>
            <person name="Mittelman R."/>
            <person name="Mlenga V."/>
            <person name="Montmayeur A."/>
            <person name="Mulrain L."/>
            <person name="Navidi A."/>
            <person name="Naylor J."/>
            <person name="Negash T."/>
            <person name="Nguyen T."/>
            <person name="Nguyen N."/>
            <person name="Nicol R."/>
            <person name="Norbu C."/>
            <person name="Norbu N."/>
            <person name="Novod N."/>
            <person name="O'Neill B."/>
            <person name="Osman S."/>
            <person name="Markiewicz E."/>
            <person name="Oyono O.L."/>
            <person name="Patti C."/>
            <person name="Phunkhang P."/>
            <person name="Pierre F."/>
            <person name="Priest M."/>
            <person name="Raghuraman S."/>
            <person name="Rege F."/>
            <person name="Reyes R."/>
            <person name="Rise C."/>
            <person name="Rogov P."/>
            <person name="Ross K."/>
            <person name="Ryan E."/>
            <person name="Settipalli S."/>
            <person name="Shea T."/>
            <person name="Sherpa N."/>
            <person name="Shi L."/>
            <person name="Shih D."/>
            <person name="Sparrow T."/>
            <person name="Spaulding J."/>
            <person name="Stalker J."/>
            <person name="Stange-Thomann N."/>
            <person name="Stavropoulos S."/>
            <person name="Stone C."/>
            <person name="Strader C."/>
            <person name="Tesfaye S."/>
            <person name="Thomson T."/>
            <person name="Thoulutsang Y."/>
            <person name="Thoulutsang D."/>
            <person name="Topham K."/>
            <person name="Topping I."/>
            <person name="Tsamla T."/>
            <person name="Vassiliev H."/>
            <person name="Vo A."/>
            <person name="Wangchuk T."/>
            <person name="Wangdi T."/>
            <person name="Weiand M."/>
            <person name="Wilkinson J."/>
            <person name="Wilson A."/>
            <person name="Yadav S."/>
            <person name="Young G."/>
            <person name="Yu Q."/>
            <person name="Zembek L."/>
            <person name="Zhong D."/>
            <person name="Zimmer A."/>
            <person name="Zwirko Z."/>
            <person name="Jaffe D.B."/>
            <person name="Alvarez P."/>
            <person name="Brockman W."/>
            <person name="Butler J."/>
            <person name="Chin C."/>
            <person name="Gnerre S."/>
            <person name="MacCallum I."/>
            <person name="Graves J.A."/>
            <person name="Ponting C.P."/>
            <person name="Breen M."/>
            <person name="Samollow P.B."/>
            <person name="Lander E.S."/>
            <person name="Lindblad-Toh K."/>
        </authorList>
    </citation>
    <scope>NUCLEOTIDE SEQUENCE [LARGE SCALE GENOMIC DNA]</scope>
</reference>
<evidence type="ECO:0000313" key="4">
    <source>
        <dbReference type="Proteomes" id="UP000002280"/>
    </source>
</evidence>